<evidence type="ECO:0000313" key="2">
    <source>
        <dbReference type="EMBL" id="PTB79591.1"/>
    </source>
</evidence>
<dbReference type="PANTHER" id="PTHR21310">
    <property type="entry name" value="AMINOGLYCOSIDE PHOSPHOTRANSFERASE-RELATED-RELATED"/>
    <property type="match status" value="1"/>
</dbReference>
<feature type="compositionally biased region" description="Acidic residues" evidence="1">
    <location>
        <begin position="316"/>
        <end position="326"/>
    </location>
</feature>
<keyword evidence="3" id="KW-1185">Reference proteome</keyword>
<sequence length="521" mass="57786">MWSSALNVANRIGKARTIDAVHSRQVGIRYICTGIRTGHYLAKVASREGGSNNTFHWRAQPSTVIPSKGIVSRDMAAAMKKLPSERWTSYDDWDYGGMKQRLETFMSSINKAAITEHASTVLDSPVSMSEAFSAGQYWCCFELVAPDQGRFLIARVRLPNHPASDAPEGADEYLIQCEVATMRFLQAKVTTIPMPRLYAYEASGSTRAIAVGATYMLIEGFHGNTLQDINLNIHNLPVSSTFPHSSRAELAALTFPKIGSISHFSPETGPVIGPMATSWLEHLPNPGPFDSAWDYFAAVAEGFVAEALQSRSSAESESETGSESESENGCSRFATLGPLVFRSVLHDTDIYKSNQGPFPFIHMDMGIQNLLVDDDYNLIAVIDWEFAQSAPWEVFHYPVPLAITTSDTKTAERLHDTEHLAHRNASRQVAARLLYKQEFQEAERRLEEKGSALECSIADVLEGKASRIYGLVEKISSFTGMEEELTYEIVRLGYGLTGSEAEQLIVKIEEEFRTENPDYVQ</sequence>
<protein>
    <recommendedName>
        <fullName evidence="4">Aminoglycoside phosphotransferase domain-containing protein</fullName>
    </recommendedName>
</protein>
<accession>A0A2T4CDE3</accession>
<dbReference type="PANTHER" id="PTHR21310:SF37">
    <property type="entry name" value="AMINOGLYCOSIDE PHOSPHOTRANSFERASE DOMAIN-CONTAINING PROTEIN"/>
    <property type="match status" value="1"/>
</dbReference>
<evidence type="ECO:0000313" key="3">
    <source>
        <dbReference type="Proteomes" id="UP000240760"/>
    </source>
</evidence>
<dbReference type="Gene3D" id="3.90.1200.10">
    <property type="match status" value="1"/>
</dbReference>
<dbReference type="InterPro" id="IPR051678">
    <property type="entry name" value="AGP_Transferase"/>
</dbReference>
<gene>
    <name evidence="2" type="ORF">M440DRAFT_1461082</name>
</gene>
<dbReference type="EMBL" id="KZ679128">
    <property type="protein sequence ID" value="PTB79591.1"/>
    <property type="molecule type" value="Genomic_DNA"/>
</dbReference>
<feature type="region of interest" description="Disordered" evidence="1">
    <location>
        <begin position="310"/>
        <end position="330"/>
    </location>
</feature>
<dbReference type="AlphaFoldDB" id="A0A2T4CDE3"/>
<dbReference type="OrthoDB" id="10003767at2759"/>
<dbReference type="InterPro" id="IPR011009">
    <property type="entry name" value="Kinase-like_dom_sf"/>
</dbReference>
<dbReference type="Proteomes" id="UP000240760">
    <property type="component" value="Unassembled WGS sequence"/>
</dbReference>
<evidence type="ECO:0008006" key="4">
    <source>
        <dbReference type="Google" id="ProtNLM"/>
    </source>
</evidence>
<proteinExistence type="predicted"/>
<reference evidence="2 3" key="1">
    <citation type="submission" date="2016-07" db="EMBL/GenBank/DDBJ databases">
        <title>Multiple horizontal gene transfer events from other fungi enriched the ability of initially mycotrophic Trichoderma (Ascomycota) to feed on dead plant biomass.</title>
        <authorList>
            <consortium name="DOE Joint Genome Institute"/>
            <person name="Aerts A."/>
            <person name="Atanasova L."/>
            <person name="Chenthamara K."/>
            <person name="Zhang J."/>
            <person name="Grujic M."/>
            <person name="Henrissat B."/>
            <person name="Kuo A."/>
            <person name="Salamov A."/>
            <person name="Lipzen A."/>
            <person name="Labutti K."/>
            <person name="Barry K."/>
            <person name="Miao Y."/>
            <person name="Rahimi M.J."/>
            <person name="Shen Q."/>
            <person name="Grigoriev I.V."/>
            <person name="Kubicek C.P."/>
            <person name="Druzhinina I.S."/>
        </authorList>
    </citation>
    <scope>NUCLEOTIDE SEQUENCE [LARGE SCALE GENOMIC DNA]</scope>
    <source>
        <strain evidence="2 3">ATCC 18648</strain>
    </source>
</reference>
<evidence type="ECO:0000256" key="1">
    <source>
        <dbReference type="SAM" id="MobiDB-lite"/>
    </source>
</evidence>
<name>A0A2T4CDE3_TRILO</name>
<organism evidence="2 3">
    <name type="scientific">Trichoderma longibrachiatum ATCC 18648</name>
    <dbReference type="NCBI Taxonomy" id="983965"/>
    <lineage>
        <taxon>Eukaryota</taxon>
        <taxon>Fungi</taxon>
        <taxon>Dikarya</taxon>
        <taxon>Ascomycota</taxon>
        <taxon>Pezizomycotina</taxon>
        <taxon>Sordariomycetes</taxon>
        <taxon>Hypocreomycetidae</taxon>
        <taxon>Hypocreales</taxon>
        <taxon>Hypocreaceae</taxon>
        <taxon>Trichoderma</taxon>
    </lineage>
</organism>
<dbReference type="SUPFAM" id="SSF56112">
    <property type="entry name" value="Protein kinase-like (PK-like)"/>
    <property type="match status" value="1"/>
</dbReference>